<reference evidence="3 4" key="1">
    <citation type="journal article" date="2010" name="ChemBioChem">
        <title>Cloning and characterization of the biosynthetic gene cluster of 16-membered macrolide antibiotic FD-891: involvement of a dual functional cytochrome P450 monooxygenase catalyzing epoxidation and hydroxylation.</title>
        <authorList>
            <person name="Kudo F."/>
            <person name="Motegi A."/>
            <person name="Mizoue K."/>
            <person name="Eguchi T."/>
        </authorList>
    </citation>
    <scope>NUCLEOTIDE SEQUENCE [LARGE SCALE GENOMIC DNA]</scope>
    <source>
        <strain evidence="3 4">A-8890</strain>
    </source>
</reference>
<evidence type="ECO:0000313" key="3">
    <source>
        <dbReference type="EMBL" id="BBC29293.1"/>
    </source>
</evidence>
<feature type="compositionally biased region" description="Low complexity" evidence="1">
    <location>
        <begin position="50"/>
        <end position="73"/>
    </location>
</feature>
<feature type="compositionally biased region" description="Basic and acidic residues" evidence="1">
    <location>
        <begin position="233"/>
        <end position="248"/>
    </location>
</feature>
<keyword evidence="4" id="KW-1185">Reference proteome</keyword>
<feature type="region of interest" description="Disordered" evidence="1">
    <location>
        <begin position="181"/>
        <end position="204"/>
    </location>
</feature>
<feature type="region of interest" description="Disordered" evidence="1">
    <location>
        <begin position="230"/>
        <end position="354"/>
    </location>
</feature>
<dbReference type="Proteomes" id="UP001321542">
    <property type="component" value="Chromosome"/>
</dbReference>
<dbReference type="Pfam" id="PF20568">
    <property type="entry name" value="DUF6777"/>
    <property type="match status" value="1"/>
</dbReference>
<organism evidence="3 4">
    <name type="scientific">Streptomyces graminofaciens</name>
    <dbReference type="NCBI Taxonomy" id="68212"/>
    <lineage>
        <taxon>Bacteria</taxon>
        <taxon>Bacillati</taxon>
        <taxon>Actinomycetota</taxon>
        <taxon>Actinomycetes</taxon>
        <taxon>Kitasatosporales</taxon>
        <taxon>Streptomycetaceae</taxon>
        <taxon>Streptomyces</taxon>
    </lineage>
</organism>
<feature type="domain" description="DUF6777" evidence="2">
    <location>
        <begin position="78"/>
        <end position="239"/>
    </location>
</feature>
<gene>
    <name evidence="3" type="ORF">SGFS_005870</name>
</gene>
<feature type="region of interest" description="Disordered" evidence="1">
    <location>
        <begin position="26"/>
        <end position="86"/>
    </location>
</feature>
<proteinExistence type="predicted"/>
<feature type="compositionally biased region" description="Low complexity" evidence="1">
    <location>
        <begin position="255"/>
        <end position="307"/>
    </location>
</feature>
<evidence type="ECO:0000259" key="2">
    <source>
        <dbReference type="Pfam" id="PF20568"/>
    </source>
</evidence>
<reference evidence="3 4" key="2">
    <citation type="journal article" date="2023" name="ChemBioChem">
        <title>Acyltransferase Domain Exchange between Two Independent Type I Polyketide Synthases in the Same Producer Strain of Macrolide Antibiotics.</title>
        <authorList>
            <person name="Kudo F."/>
            <person name="Kishikawa K."/>
            <person name="Tsuboi K."/>
            <person name="Kido T."/>
            <person name="Usui T."/>
            <person name="Hashimoto J."/>
            <person name="Shin-Ya K."/>
            <person name="Miyanaga A."/>
            <person name="Eguchi T."/>
        </authorList>
    </citation>
    <scope>NUCLEOTIDE SEQUENCE [LARGE SCALE GENOMIC DNA]</scope>
    <source>
        <strain evidence="3 4">A-8890</strain>
    </source>
</reference>
<name>A0ABN5V8S1_9ACTN</name>
<accession>A0ABN5V8S1</accession>
<sequence>MPRIALIAGAAVVAVVLGLVLTRPDGGSGSGGEIFLQAAAKPGPDPFTKSTATDSSTPTETPTATGATTSEPANVTRGVSGAAPGLYGGTRNTAACDVEKQVEFLQADRVKNNAFAAVEGVQPSAVPAYLRSLTPVQLRMDTRVTNHGFSEGKATSYQAVLQSGTAVLVDDRGVPRVRCACGNPLRPPVAQKSDPKRTGDSWPSYRPQNVVVVQQSTVVINVFVLYDPDDDEWFRRDSGDTGKSDRKTPPPANQPSPSASTSFSEAPPSESPSRSPLPCISAPSAGSSASPCPSSSSPTPSSSAPSLPSSPPSEPSTEPETPQSAGSGSSPSLATTQTASLYSTPETLTPSPES</sequence>
<protein>
    <recommendedName>
        <fullName evidence="2">DUF6777 domain-containing protein</fullName>
    </recommendedName>
</protein>
<dbReference type="InterPro" id="IPR046704">
    <property type="entry name" value="DUF6777"/>
</dbReference>
<evidence type="ECO:0000256" key="1">
    <source>
        <dbReference type="SAM" id="MobiDB-lite"/>
    </source>
</evidence>
<dbReference type="EMBL" id="AP018448">
    <property type="protein sequence ID" value="BBC29293.1"/>
    <property type="molecule type" value="Genomic_DNA"/>
</dbReference>
<evidence type="ECO:0000313" key="4">
    <source>
        <dbReference type="Proteomes" id="UP001321542"/>
    </source>
</evidence>
<feature type="compositionally biased region" description="Low complexity" evidence="1">
    <location>
        <begin position="315"/>
        <end position="325"/>
    </location>
</feature>
<feature type="compositionally biased region" description="Polar residues" evidence="1">
    <location>
        <begin position="326"/>
        <end position="354"/>
    </location>
</feature>